<sequence length="180" mass="19238">MSSTRGVRVRSFVAAVGIAAAFGLSSAGSATAAPIGFGGDCVLYTENRGATVDSLRFRCNPGQHDAIYRWATAGAPPMGVKAGWVLSPPVTAAIAPAIWIGKVFYPGFVRNRLSPFGFEGVQGSVYVAPSATDGRACWIIDYTRSELPWFIDEMREVTPGVYLGMSYRYAGTRELVFLLG</sequence>
<evidence type="ECO:0000313" key="2">
    <source>
        <dbReference type="EMBL" id="MBJ8340088.1"/>
    </source>
</evidence>
<keyword evidence="3" id="KW-1185">Reference proteome</keyword>
<dbReference type="RefSeq" id="WP_199704842.1">
    <property type="nucleotide sequence ID" value="NZ_JAEMNV010000004.1"/>
</dbReference>
<feature type="signal peptide" evidence="1">
    <location>
        <begin position="1"/>
        <end position="32"/>
    </location>
</feature>
<reference evidence="2" key="1">
    <citation type="submission" date="2020-12" db="EMBL/GenBank/DDBJ databases">
        <title>Antrihabitans popcorni sp. nov. and Antrihabitans auranticaus sp. nov., isolated from a larva cave.</title>
        <authorList>
            <person name="Lee S.D."/>
            <person name="Kim I.S."/>
        </authorList>
    </citation>
    <scope>NUCLEOTIDE SEQUENCE</scope>
    <source>
        <strain evidence="2">YC3-6</strain>
    </source>
</reference>
<protein>
    <submittedName>
        <fullName evidence="2">Uncharacterized protein</fullName>
    </submittedName>
</protein>
<gene>
    <name evidence="2" type="ORF">JGU71_14440</name>
</gene>
<dbReference type="Proteomes" id="UP000655868">
    <property type="component" value="Unassembled WGS sequence"/>
</dbReference>
<name>A0A934NRN3_9NOCA</name>
<comment type="caution">
    <text evidence="2">The sequence shown here is derived from an EMBL/GenBank/DDBJ whole genome shotgun (WGS) entry which is preliminary data.</text>
</comment>
<accession>A0A934NRN3</accession>
<dbReference type="AlphaFoldDB" id="A0A934NRN3"/>
<organism evidence="2 3">
    <name type="scientific">Antrihabitans stalagmiti</name>
    <dbReference type="NCBI Taxonomy" id="2799499"/>
    <lineage>
        <taxon>Bacteria</taxon>
        <taxon>Bacillati</taxon>
        <taxon>Actinomycetota</taxon>
        <taxon>Actinomycetes</taxon>
        <taxon>Mycobacteriales</taxon>
        <taxon>Nocardiaceae</taxon>
        <taxon>Antrihabitans</taxon>
    </lineage>
</organism>
<evidence type="ECO:0000256" key="1">
    <source>
        <dbReference type="SAM" id="SignalP"/>
    </source>
</evidence>
<proteinExistence type="predicted"/>
<feature type="chain" id="PRO_5037220398" evidence="1">
    <location>
        <begin position="33"/>
        <end position="180"/>
    </location>
</feature>
<dbReference type="EMBL" id="JAEMNV010000004">
    <property type="protein sequence ID" value="MBJ8340088.1"/>
    <property type="molecule type" value="Genomic_DNA"/>
</dbReference>
<evidence type="ECO:0000313" key="3">
    <source>
        <dbReference type="Proteomes" id="UP000655868"/>
    </source>
</evidence>
<keyword evidence="1" id="KW-0732">Signal</keyword>